<evidence type="ECO:0000313" key="4">
    <source>
        <dbReference type="EMBL" id="EDV57533.1"/>
    </source>
</evidence>
<protein>
    <recommendedName>
        <fullName evidence="3">C-type lectin domain-containing protein</fullName>
    </recommendedName>
</protein>
<dbReference type="EMBL" id="CH954177">
    <property type="protein sequence ID" value="EDV57533.1"/>
    <property type="molecule type" value="Genomic_DNA"/>
</dbReference>
<dbReference type="Pfam" id="PF00059">
    <property type="entry name" value="Lectin_C"/>
    <property type="match status" value="1"/>
</dbReference>
<dbReference type="AlphaFoldDB" id="B3NA70"/>
<dbReference type="KEGG" id="der:6541595"/>
<dbReference type="OrthoDB" id="6727623at2759"/>
<feature type="signal peptide" evidence="2">
    <location>
        <begin position="1"/>
        <end position="22"/>
    </location>
</feature>
<dbReference type="Proteomes" id="UP000008711">
    <property type="component" value="Unassembled WGS sequence"/>
</dbReference>
<dbReference type="InterPro" id="IPR016186">
    <property type="entry name" value="C-type_lectin-like/link_sf"/>
</dbReference>
<evidence type="ECO:0000313" key="5">
    <source>
        <dbReference type="Proteomes" id="UP000008711"/>
    </source>
</evidence>
<dbReference type="OMA" id="FICESAV"/>
<dbReference type="SUPFAM" id="SSF56436">
    <property type="entry name" value="C-type lectin-like"/>
    <property type="match status" value="1"/>
</dbReference>
<dbReference type="eggNOG" id="KOG4297">
    <property type="taxonomic scope" value="Eukaryota"/>
</dbReference>
<feature type="coiled-coil region" evidence="1">
    <location>
        <begin position="74"/>
        <end position="101"/>
    </location>
</feature>
<dbReference type="HOGENOM" id="CLU_977491_0_0_1"/>
<dbReference type="CDD" id="cd00037">
    <property type="entry name" value="CLECT"/>
    <property type="match status" value="1"/>
</dbReference>
<organism evidence="4 5">
    <name type="scientific">Drosophila erecta</name>
    <name type="common">Fruit fly</name>
    <dbReference type="NCBI Taxonomy" id="7220"/>
    <lineage>
        <taxon>Eukaryota</taxon>
        <taxon>Metazoa</taxon>
        <taxon>Ecdysozoa</taxon>
        <taxon>Arthropoda</taxon>
        <taxon>Hexapoda</taxon>
        <taxon>Insecta</taxon>
        <taxon>Pterygota</taxon>
        <taxon>Neoptera</taxon>
        <taxon>Endopterygota</taxon>
        <taxon>Diptera</taxon>
        <taxon>Brachycera</taxon>
        <taxon>Muscomorpha</taxon>
        <taxon>Ephydroidea</taxon>
        <taxon>Drosophilidae</taxon>
        <taxon>Drosophila</taxon>
        <taxon>Sophophora</taxon>
    </lineage>
</organism>
<evidence type="ECO:0000256" key="2">
    <source>
        <dbReference type="SAM" id="SignalP"/>
    </source>
</evidence>
<evidence type="ECO:0000256" key="1">
    <source>
        <dbReference type="SAM" id="Coils"/>
    </source>
</evidence>
<keyword evidence="5" id="KW-1185">Reference proteome</keyword>
<dbReference type="SMART" id="SM00034">
    <property type="entry name" value="CLECT"/>
    <property type="match status" value="1"/>
</dbReference>
<reference evidence="4 5" key="1">
    <citation type="journal article" date="2007" name="Nature">
        <title>Evolution of genes and genomes on the Drosophila phylogeny.</title>
        <authorList>
            <consortium name="Drosophila 12 Genomes Consortium"/>
            <person name="Clark A.G."/>
            <person name="Eisen M.B."/>
            <person name="Smith D.R."/>
            <person name="Bergman C.M."/>
            <person name="Oliver B."/>
            <person name="Markow T.A."/>
            <person name="Kaufman T.C."/>
            <person name="Kellis M."/>
            <person name="Gelbart W."/>
            <person name="Iyer V.N."/>
            <person name="Pollard D.A."/>
            <person name="Sackton T.B."/>
            <person name="Larracuente A.M."/>
            <person name="Singh N.D."/>
            <person name="Abad J.P."/>
            <person name="Abt D.N."/>
            <person name="Adryan B."/>
            <person name="Aguade M."/>
            <person name="Akashi H."/>
            <person name="Anderson W.W."/>
            <person name="Aquadro C.F."/>
            <person name="Ardell D.H."/>
            <person name="Arguello R."/>
            <person name="Artieri C.G."/>
            <person name="Barbash D.A."/>
            <person name="Barker D."/>
            <person name="Barsanti P."/>
            <person name="Batterham P."/>
            <person name="Batzoglou S."/>
            <person name="Begun D."/>
            <person name="Bhutkar A."/>
            <person name="Blanco E."/>
            <person name="Bosak S.A."/>
            <person name="Bradley R.K."/>
            <person name="Brand A.D."/>
            <person name="Brent M.R."/>
            <person name="Brooks A.N."/>
            <person name="Brown R.H."/>
            <person name="Butlin R.K."/>
            <person name="Caggese C."/>
            <person name="Calvi B.R."/>
            <person name="Bernardo de Carvalho A."/>
            <person name="Caspi A."/>
            <person name="Castrezana S."/>
            <person name="Celniker S.E."/>
            <person name="Chang J.L."/>
            <person name="Chapple C."/>
            <person name="Chatterji S."/>
            <person name="Chinwalla A."/>
            <person name="Civetta A."/>
            <person name="Clifton S.W."/>
            <person name="Comeron J.M."/>
            <person name="Costello J.C."/>
            <person name="Coyne J.A."/>
            <person name="Daub J."/>
            <person name="David R.G."/>
            <person name="Delcher A.L."/>
            <person name="Delehaunty K."/>
            <person name="Do C.B."/>
            <person name="Ebling H."/>
            <person name="Edwards K."/>
            <person name="Eickbush T."/>
            <person name="Evans J.D."/>
            <person name="Filipski A."/>
            <person name="Findeiss S."/>
            <person name="Freyhult E."/>
            <person name="Fulton L."/>
            <person name="Fulton R."/>
            <person name="Garcia A.C."/>
            <person name="Gardiner A."/>
            <person name="Garfield D.A."/>
            <person name="Garvin B.E."/>
            <person name="Gibson G."/>
            <person name="Gilbert D."/>
            <person name="Gnerre S."/>
            <person name="Godfrey J."/>
            <person name="Good R."/>
            <person name="Gotea V."/>
            <person name="Gravely B."/>
            <person name="Greenberg A.J."/>
            <person name="Griffiths-Jones S."/>
            <person name="Gross S."/>
            <person name="Guigo R."/>
            <person name="Gustafson E.A."/>
            <person name="Haerty W."/>
            <person name="Hahn M.W."/>
            <person name="Halligan D.L."/>
            <person name="Halpern A.L."/>
            <person name="Halter G.M."/>
            <person name="Han M.V."/>
            <person name="Heger A."/>
            <person name="Hillier L."/>
            <person name="Hinrichs A.S."/>
            <person name="Holmes I."/>
            <person name="Hoskins R.A."/>
            <person name="Hubisz M.J."/>
            <person name="Hultmark D."/>
            <person name="Huntley M.A."/>
            <person name="Jaffe D.B."/>
            <person name="Jagadeeshan S."/>
            <person name="Jeck W.R."/>
            <person name="Johnson J."/>
            <person name="Jones C.D."/>
            <person name="Jordan W.C."/>
            <person name="Karpen G.H."/>
            <person name="Kataoka E."/>
            <person name="Keightley P.D."/>
            <person name="Kheradpour P."/>
            <person name="Kirkness E.F."/>
            <person name="Koerich L.B."/>
            <person name="Kristiansen K."/>
            <person name="Kudrna D."/>
            <person name="Kulathinal R.J."/>
            <person name="Kumar S."/>
            <person name="Kwok R."/>
            <person name="Lander E."/>
            <person name="Langley C.H."/>
            <person name="Lapoint R."/>
            <person name="Lazzaro B.P."/>
            <person name="Lee S.J."/>
            <person name="Levesque L."/>
            <person name="Li R."/>
            <person name="Lin C.F."/>
            <person name="Lin M.F."/>
            <person name="Lindblad-Toh K."/>
            <person name="Llopart A."/>
            <person name="Long M."/>
            <person name="Low L."/>
            <person name="Lozovsky E."/>
            <person name="Lu J."/>
            <person name="Luo M."/>
            <person name="Machado C.A."/>
            <person name="Makalowski W."/>
            <person name="Marzo M."/>
            <person name="Matsuda M."/>
            <person name="Matzkin L."/>
            <person name="McAllister B."/>
            <person name="McBride C.S."/>
            <person name="McKernan B."/>
            <person name="McKernan K."/>
            <person name="Mendez-Lago M."/>
            <person name="Minx P."/>
            <person name="Mollenhauer M.U."/>
            <person name="Montooth K."/>
            <person name="Mount S.M."/>
            <person name="Mu X."/>
            <person name="Myers E."/>
            <person name="Negre B."/>
            <person name="Newfeld S."/>
            <person name="Nielsen R."/>
            <person name="Noor M.A."/>
            <person name="O'Grady P."/>
            <person name="Pachter L."/>
            <person name="Papaceit M."/>
            <person name="Parisi M.J."/>
            <person name="Parisi M."/>
            <person name="Parts L."/>
            <person name="Pedersen J.S."/>
            <person name="Pesole G."/>
            <person name="Phillippy A.M."/>
            <person name="Ponting C.P."/>
            <person name="Pop M."/>
            <person name="Porcelli D."/>
            <person name="Powell J.R."/>
            <person name="Prohaska S."/>
            <person name="Pruitt K."/>
            <person name="Puig M."/>
            <person name="Quesneville H."/>
            <person name="Ram K.R."/>
            <person name="Rand D."/>
            <person name="Rasmussen M.D."/>
            <person name="Reed L.K."/>
            <person name="Reenan R."/>
            <person name="Reily A."/>
            <person name="Remington K.A."/>
            <person name="Rieger T.T."/>
            <person name="Ritchie M.G."/>
            <person name="Robin C."/>
            <person name="Rogers Y.H."/>
            <person name="Rohde C."/>
            <person name="Rozas J."/>
            <person name="Rubenfield M.J."/>
            <person name="Ruiz A."/>
            <person name="Russo S."/>
            <person name="Salzberg S.L."/>
            <person name="Sanchez-Gracia A."/>
            <person name="Saranga D.J."/>
            <person name="Sato H."/>
            <person name="Schaeffer S.W."/>
            <person name="Schatz M.C."/>
            <person name="Schlenke T."/>
            <person name="Schwartz R."/>
            <person name="Segarra C."/>
            <person name="Singh R.S."/>
            <person name="Sirot L."/>
            <person name="Sirota M."/>
            <person name="Sisneros N.B."/>
            <person name="Smith C.D."/>
            <person name="Smith T.F."/>
            <person name="Spieth J."/>
            <person name="Stage D.E."/>
            <person name="Stark A."/>
            <person name="Stephan W."/>
            <person name="Strausberg R.L."/>
            <person name="Strempel S."/>
            <person name="Sturgill D."/>
            <person name="Sutton G."/>
            <person name="Sutton G.G."/>
            <person name="Tao W."/>
            <person name="Teichmann S."/>
            <person name="Tobari Y.N."/>
            <person name="Tomimura Y."/>
            <person name="Tsolas J.M."/>
            <person name="Valente V.L."/>
            <person name="Venter E."/>
            <person name="Venter J.C."/>
            <person name="Vicario S."/>
            <person name="Vieira F.G."/>
            <person name="Vilella A.J."/>
            <person name="Villasante A."/>
            <person name="Walenz B."/>
            <person name="Wang J."/>
            <person name="Wasserman M."/>
            <person name="Watts T."/>
            <person name="Wilson D."/>
            <person name="Wilson R.K."/>
            <person name="Wing R.A."/>
            <person name="Wolfner M.F."/>
            <person name="Wong A."/>
            <person name="Wong G.K."/>
            <person name="Wu C.I."/>
            <person name="Wu G."/>
            <person name="Yamamoto D."/>
            <person name="Yang H.P."/>
            <person name="Yang S.P."/>
            <person name="Yorke J.A."/>
            <person name="Yoshida K."/>
            <person name="Zdobnov E."/>
            <person name="Zhang P."/>
            <person name="Zhang Y."/>
            <person name="Zimin A.V."/>
            <person name="Baldwin J."/>
            <person name="Abdouelleil A."/>
            <person name="Abdulkadir J."/>
            <person name="Abebe A."/>
            <person name="Abera B."/>
            <person name="Abreu J."/>
            <person name="Acer S.C."/>
            <person name="Aftuck L."/>
            <person name="Alexander A."/>
            <person name="An P."/>
            <person name="Anderson E."/>
            <person name="Anderson S."/>
            <person name="Arachi H."/>
            <person name="Azer M."/>
            <person name="Bachantsang P."/>
            <person name="Barry A."/>
            <person name="Bayul T."/>
            <person name="Berlin A."/>
            <person name="Bessette D."/>
            <person name="Bloom T."/>
            <person name="Blye J."/>
            <person name="Boguslavskiy L."/>
            <person name="Bonnet C."/>
            <person name="Boukhgalter B."/>
            <person name="Bourzgui I."/>
            <person name="Brown A."/>
            <person name="Cahill P."/>
            <person name="Channer S."/>
            <person name="Cheshatsang Y."/>
            <person name="Chuda L."/>
            <person name="Citroen M."/>
            <person name="Collymore A."/>
            <person name="Cooke P."/>
            <person name="Costello M."/>
            <person name="D'Aco K."/>
            <person name="Daza R."/>
            <person name="De Haan G."/>
            <person name="DeGray S."/>
            <person name="DeMaso C."/>
            <person name="Dhargay N."/>
            <person name="Dooley K."/>
            <person name="Dooley E."/>
            <person name="Doricent M."/>
            <person name="Dorje P."/>
            <person name="Dorjee K."/>
            <person name="Dupes A."/>
            <person name="Elong R."/>
            <person name="Falk J."/>
            <person name="Farina A."/>
            <person name="Faro S."/>
            <person name="Ferguson D."/>
            <person name="Fisher S."/>
            <person name="Foley C.D."/>
            <person name="Franke A."/>
            <person name="Friedrich D."/>
            <person name="Gadbois L."/>
            <person name="Gearin G."/>
            <person name="Gearin C.R."/>
            <person name="Giannoukos G."/>
            <person name="Goode T."/>
            <person name="Graham J."/>
            <person name="Grandbois E."/>
            <person name="Grewal S."/>
            <person name="Gyaltsen K."/>
            <person name="Hafez N."/>
            <person name="Hagos B."/>
            <person name="Hall J."/>
            <person name="Henson C."/>
            <person name="Hollinger A."/>
            <person name="Honan T."/>
            <person name="Huard M.D."/>
            <person name="Hughes L."/>
            <person name="Hurhula B."/>
            <person name="Husby M.E."/>
            <person name="Kamat A."/>
            <person name="Kanga B."/>
            <person name="Kashin S."/>
            <person name="Khazanovich D."/>
            <person name="Kisner P."/>
            <person name="Lance K."/>
            <person name="Lara M."/>
            <person name="Lee W."/>
            <person name="Lennon N."/>
            <person name="Letendre F."/>
            <person name="LeVine R."/>
            <person name="Lipovsky A."/>
            <person name="Liu X."/>
            <person name="Liu J."/>
            <person name="Liu S."/>
            <person name="Lokyitsang T."/>
            <person name="Lokyitsang Y."/>
            <person name="Lubonja R."/>
            <person name="Lui A."/>
            <person name="MacDonald P."/>
            <person name="Magnisalis V."/>
            <person name="Maru K."/>
            <person name="Matthews C."/>
            <person name="McCusker W."/>
            <person name="McDonough S."/>
            <person name="Mehta T."/>
            <person name="Meldrim J."/>
            <person name="Meneus L."/>
            <person name="Mihai O."/>
            <person name="Mihalev A."/>
            <person name="Mihova T."/>
            <person name="Mittelman R."/>
            <person name="Mlenga V."/>
            <person name="Montmayeur A."/>
            <person name="Mulrain L."/>
            <person name="Navidi A."/>
            <person name="Naylor J."/>
            <person name="Negash T."/>
            <person name="Nguyen T."/>
            <person name="Nguyen N."/>
            <person name="Nicol R."/>
            <person name="Norbu C."/>
            <person name="Norbu N."/>
            <person name="Novod N."/>
            <person name="O'Neill B."/>
            <person name="Osman S."/>
            <person name="Markiewicz E."/>
            <person name="Oyono O.L."/>
            <person name="Patti C."/>
            <person name="Phunkhang P."/>
            <person name="Pierre F."/>
            <person name="Priest M."/>
            <person name="Raghuraman S."/>
            <person name="Rege F."/>
            <person name="Reyes R."/>
            <person name="Rise C."/>
            <person name="Rogov P."/>
            <person name="Ross K."/>
            <person name="Ryan E."/>
            <person name="Settipalli S."/>
            <person name="Shea T."/>
            <person name="Sherpa N."/>
            <person name="Shi L."/>
            <person name="Shih D."/>
            <person name="Sparrow T."/>
            <person name="Spaulding J."/>
            <person name="Stalker J."/>
            <person name="Stange-Thomann N."/>
            <person name="Stavropoulos S."/>
            <person name="Stone C."/>
            <person name="Strader C."/>
            <person name="Tesfaye S."/>
            <person name="Thomson T."/>
            <person name="Thoulutsang Y."/>
            <person name="Thoulutsang D."/>
            <person name="Topham K."/>
            <person name="Topping I."/>
            <person name="Tsamla T."/>
            <person name="Vassiliev H."/>
            <person name="Vo A."/>
            <person name="Wangchuk T."/>
            <person name="Wangdi T."/>
            <person name="Weiand M."/>
            <person name="Wilkinson J."/>
            <person name="Wilson A."/>
            <person name="Yadav S."/>
            <person name="Young G."/>
            <person name="Yu Q."/>
            <person name="Zembek L."/>
            <person name="Zhong D."/>
            <person name="Zimmer A."/>
            <person name="Zwirko Z."/>
            <person name="Jaffe D.B."/>
            <person name="Alvarez P."/>
            <person name="Brockman W."/>
            <person name="Butler J."/>
            <person name="Chin C."/>
            <person name="Gnerre S."/>
            <person name="Grabherr M."/>
            <person name="Kleber M."/>
            <person name="Mauceli E."/>
            <person name="MacCallum I."/>
        </authorList>
    </citation>
    <scope>NUCLEOTIDE SEQUENCE [LARGE SCALE GENOMIC DNA]</scope>
    <source>
        <strain evidence="4 5">TSC#14021-0224.01</strain>
    </source>
</reference>
<dbReference type="InterPro" id="IPR016187">
    <property type="entry name" value="CTDL_fold"/>
</dbReference>
<evidence type="ECO:0000259" key="3">
    <source>
        <dbReference type="SMART" id="SM00034"/>
    </source>
</evidence>
<keyword evidence="2" id="KW-0732">Signal</keyword>
<name>B3NA70_DROER</name>
<feature type="chain" id="PRO_5002791328" description="C-type lectin domain-containing protein" evidence="2">
    <location>
        <begin position="23"/>
        <end position="285"/>
    </location>
</feature>
<dbReference type="Gene3D" id="3.10.100.10">
    <property type="entry name" value="Mannose-Binding Protein A, subunit A"/>
    <property type="match status" value="1"/>
</dbReference>
<feature type="domain" description="C-type lectin" evidence="3">
    <location>
        <begin position="179"/>
        <end position="282"/>
    </location>
</feature>
<dbReference type="InterPro" id="IPR001304">
    <property type="entry name" value="C-type_lectin-like"/>
</dbReference>
<sequence>MVQLGAAVLIAFIVWNPYGSQAKSSEELVATPRLSVSFQDMIPLLDYITMHRCKEADKLAGLEAKQTDMQTSLVSLLEGRLDETLEKLAGLEAKQADMQQSLASMSHNENLDQETIIDAIANSVQVNLAERLTNLEDKTAAIKDTLDNKQMESALSSQLAAIQESLSSIQSSSSIASIVPAKFRQIGSKLIYVENNLMVNWVTAARMCRAMGGYLASIDDEDDLAEIRSNLYSYRYYWLSSIDLEGGADNSDNNEISNTCVELSNNETKDQLCTYENFFICESAV</sequence>
<dbReference type="PhylomeDB" id="B3NA70"/>
<proteinExistence type="predicted"/>
<reference evidence="4 5" key="2">
    <citation type="journal article" date="2008" name="Bioinformatics">
        <title>Assembly reconciliation.</title>
        <authorList>
            <person name="Zimin A.V."/>
            <person name="Smith D.R."/>
            <person name="Sutton G."/>
            <person name="Yorke J.A."/>
        </authorList>
    </citation>
    <scope>NUCLEOTIDE SEQUENCE [LARGE SCALE GENOMIC DNA]</scope>
    <source>
        <strain evidence="4 5">TSC#14021-0224.01</strain>
    </source>
</reference>
<keyword evidence="1" id="KW-0175">Coiled coil</keyword>
<gene>
    <name evidence="4" type="primary">Dere\GG24484</name>
    <name evidence="4" type="synonym">dere_GLEANR_9207</name>
    <name evidence="4" type="synonym">GG24484</name>
    <name evidence="4" type="ORF">Dere_GG24484</name>
</gene>
<accession>B3NA70</accession>